<dbReference type="NCBIfam" id="TIGR00219">
    <property type="entry name" value="mreC"/>
    <property type="match status" value="1"/>
</dbReference>
<dbReference type="Gene3D" id="2.40.10.340">
    <property type="entry name" value="Rod shape-determining protein MreC, domain 1"/>
    <property type="match status" value="1"/>
</dbReference>
<dbReference type="InterPro" id="IPR007221">
    <property type="entry name" value="MreC"/>
</dbReference>
<dbReference type="Proteomes" id="UP000769766">
    <property type="component" value="Unassembled WGS sequence"/>
</dbReference>
<keyword evidence="5" id="KW-0175">Coiled coil</keyword>
<dbReference type="PANTHER" id="PTHR34138">
    <property type="entry name" value="CELL SHAPE-DETERMINING PROTEIN MREC"/>
    <property type="match status" value="1"/>
</dbReference>
<gene>
    <name evidence="7" type="primary">mreC</name>
    <name evidence="7" type="ORF">HYY20_11305</name>
</gene>
<evidence type="ECO:0000259" key="6">
    <source>
        <dbReference type="Pfam" id="PF04085"/>
    </source>
</evidence>
<evidence type="ECO:0000256" key="1">
    <source>
        <dbReference type="ARBA" id="ARBA00009369"/>
    </source>
</evidence>
<proteinExistence type="inferred from homology"/>
<dbReference type="AlphaFoldDB" id="A0A932CQJ0"/>
<feature type="coiled-coil region" evidence="5">
    <location>
        <begin position="53"/>
        <end position="80"/>
    </location>
</feature>
<dbReference type="PIRSF" id="PIRSF038471">
    <property type="entry name" value="MreC"/>
    <property type="match status" value="1"/>
</dbReference>
<dbReference type="InterPro" id="IPR055342">
    <property type="entry name" value="MreC_beta-barrel_core"/>
</dbReference>
<evidence type="ECO:0000256" key="3">
    <source>
        <dbReference type="ARBA" id="ARBA00022960"/>
    </source>
</evidence>
<dbReference type="Gene3D" id="2.40.10.350">
    <property type="entry name" value="Rod shape-determining protein MreC, domain 2"/>
    <property type="match status" value="1"/>
</dbReference>
<accession>A0A932CQJ0</accession>
<keyword evidence="3" id="KW-0133">Cell shape</keyword>
<comment type="similarity">
    <text evidence="1">Belongs to the MreC family.</text>
</comment>
<protein>
    <recommendedName>
        <fullName evidence="2">Cell shape-determining protein MreC</fullName>
    </recommendedName>
    <alternativeName>
        <fullName evidence="4">Cell shape protein MreC</fullName>
    </alternativeName>
</protein>
<organism evidence="7 8">
    <name type="scientific">Tectimicrobiota bacterium</name>
    <dbReference type="NCBI Taxonomy" id="2528274"/>
    <lineage>
        <taxon>Bacteria</taxon>
        <taxon>Pseudomonadati</taxon>
        <taxon>Nitrospinota/Tectimicrobiota group</taxon>
        <taxon>Candidatus Tectimicrobiota</taxon>
    </lineage>
</organism>
<feature type="domain" description="Rod shape-determining protein MreC beta-barrel core" evidence="6">
    <location>
        <begin position="108"/>
        <end position="252"/>
    </location>
</feature>
<dbReference type="EMBL" id="JACPRF010000344">
    <property type="protein sequence ID" value="MBI2877459.1"/>
    <property type="molecule type" value="Genomic_DNA"/>
</dbReference>
<dbReference type="GO" id="GO:0005886">
    <property type="term" value="C:plasma membrane"/>
    <property type="evidence" value="ECO:0007669"/>
    <property type="project" value="TreeGrafter"/>
</dbReference>
<dbReference type="InterPro" id="IPR042175">
    <property type="entry name" value="Cell/Rod_MreC_2"/>
</dbReference>
<comment type="caution">
    <text evidence="7">The sequence shown here is derived from an EMBL/GenBank/DDBJ whole genome shotgun (WGS) entry which is preliminary data.</text>
</comment>
<evidence type="ECO:0000256" key="4">
    <source>
        <dbReference type="ARBA" id="ARBA00032089"/>
    </source>
</evidence>
<dbReference type="PANTHER" id="PTHR34138:SF1">
    <property type="entry name" value="CELL SHAPE-DETERMINING PROTEIN MREC"/>
    <property type="match status" value="1"/>
</dbReference>
<evidence type="ECO:0000313" key="8">
    <source>
        <dbReference type="Proteomes" id="UP000769766"/>
    </source>
</evidence>
<evidence type="ECO:0000256" key="5">
    <source>
        <dbReference type="SAM" id="Coils"/>
    </source>
</evidence>
<sequence length="260" mass="29065">MGCSFFLITFHVKKSELPFSLEPYVITFLTPVQSVVTRTVRQATSVWDHYVNLVEVKEENARLKKRLQQLTVERHRYQEIEQRYQRLAKLLDFKARLAHKTVAAEVVARDSNTGWYEVVVINRGSQDGVEKGMAVVAPEGLVGQVLQVSSHGAKVLLITDFRSSVDALVQRSRHSGILIGSSREICQMKYLPLNADVRPGDWVVSSGMGGIYPKGLPIGRVIRVNKKGQGFFQEADVALSADMNALEEVLVIIEREGTLS</sequence>
<evidence type="ECO:0000313" key="7">
    <source>
        <dbReference type="EMBL" id="MBI2877459.1"/>
    </source>
</evidence>
<evidence type="ECO:0000256" key="2">
    <source>
        <dbReference type="ARBA" id="ARBA00013855"/>
    </source>
</evidence>
<dbReference type="InterPro" id="IPR042177">
    <property type="entry name" value="Cell/Rod_1"/>
</dbReference>
<reference evidence="7" key="1">
    <citation type="submission" date="2020-07" db="EMBL/GenBank/DDBJ databases">
        <title>Huge and variable diversity of episymbiotic CPR bacteria and DPANN archaea in groundwater ecosystems.</title>
        <authorList>
            <person name="He C.Y."/>
            <person name="Keren R."/>
            <person name="Whittaker M."/>
            <person name="Farag I.F."/>
            <person name="Doudna J."/>
            <person name="Cate J.H.D."/>
            <person name="Banfield J.F."/>
        </authorList>
    </citation>
    <scope>NUCLEOTIDE SEQUENCE</scope>
    <source>
        <strain evidence="7">NC_groundwater_672_Ag_B-0.1um_62_36</strain>
    </source>
</reference>
<dbReference type="Pfam" id="PF04085">
    <property type="entry name" value="MreC"/>
    <property type="match status" value="1"/>
</dbReference>
<dbReference type="GO" id="GO:0008360">
    <property type="term" value="P:regulation of cell shape"/>
    <property type="evidence" value="ECO:0007669"/>
    <property type="project" value="UniProtKB-KW"/>
</dbReference>
<name>A0A932CQJ0_UNCTE</name>